<protein>
    <recommendedName>
        <fullName evidence="10">Probable nicotinate-nucleotide adenylyltransferase</fullName>
        <ecNumber evidence="10">2.7.7.18</ecNumber>
    </recommendedName>
    <alternativeName>
        <fullName evidence="10">Deamido-NAD(+) diphosphorylase</fullName>
    </alternativeName>
    <alternativeName>
        <fullName evidence="10">Deamido-NAD(+) pyrophosphorylase</fullName>
    </alternativeName>
    <alternativeName>
        <fullName evidence="10">Nicotinate mononucleotide adenylyltransferase</fullName>
        <shortName evidence="10">NaMN adenylyltransferase</shortName>
    </alternativeName>
</protein>
<dbReference type="Gene3D" id="3.40.50.620">
    <property type="entry name" value="HUPs"/>
    <property type="match status" value="1"/>
</dbReference>
<evidence type="ECO:0000256" key="2">
    <source>
        <dbReference type="ARBA" id="ARBA00005019"/>
    </source>
</evidence>
<dbReference type="HAMAP" id="MF_00244">
    <property type="entry name" value="NaMN_adenylyltr"/>
    <property type="match status" value="1"/>
</dbReference>
<dbReference type="OrthoDB" id="5295945at2"/>
<evidence type="ECO:0000256" key="10">
    <source>
        <dbReference type="HAMAP-Rule" id="MF_00244"/>
    </source>
</evidence>
<feature type="domain" description="Cytidyltransferase-like" evidence="11">
    <location>
        <begin position="6"/>
        <end position="161"/>
    </location>
</feature>
<comment type="function">
    <text evidence="1 10">Catalyzes the reversible adenylation of nicotinate mononucleotide (NaMN) to nicotinic acid adenine dinucleotide (NaAD).</text>
</comment>
<evidence type="ECO:0000256" key="6">
    <source>
        <dbReference type="ARBA" id="ARBA00022741"/>
    </source>
</evidence>
<evidence type="ECO:0000256" key="8">
    <source>
        <dbReference type="ARBA" id="ARBA00023027"/>
    </source>
</evidence>
<dbReference type="NCBIfam" id="NF000841">
    <property type="entry name" value="PRK00071.1-4"/>
    <property type="match status" value="1"/>
</dbReference>
<dbReference type="EMBL" id="RBZO01000003">
    <property type="protein sequence ID" value="RKQ17876.1"/>
    <property type="molecule type" value="Genomic_DNA"/>
</dbReference>
<evidence type="ECO:0000256" key="7">
    <source>
        <dbReference type="ARBA" id="ARBA00022840"/>
    </source>
</evidence>
<dbReference type="Proteomes" id="UP000281813">
    <property type="component" value="Unassembled WGS sequence"/>
</dbReference>
<evidence type="ECO:0000256" key="1">
    <source>
        <dbReference type="ARBA" id="ARBA00002324"/>
    </source>
</evidence>
<keyword evidence="4 10" id="KW-0808">Transferase</keyword>
<dbReference type="AlphaFoldDB" id="A0A494Z788"/>
<comment type="similarity">
    <text evidence="10">Belongs to the NadD family.</text>
</comment>
<comment type="caution">
    <text evidence="12">The sequence shown here is derived from an EMBL/GenBank/DDBJ whole genome shotgun (WGS) entry which is preliminary data.</text>
</comment>
<comment type="pathway">
    <text evidence="2 10">Cofactor biosynthesis; NAD(+) biosynthesis; deamido-NAD(+) from nicotinate D-ribonucleotide: step 1/1.</text>
</comment>
<dbReference type="CDD" id="cd02165">
    <property type="entry name" value="NMNAT"/>
    <property type="match status" value="1"/>
</dbReference>
<dbReference type="Pfam" id="PF01467">
    <property type="entry name" value="CTP_transf_like"/>
    <property type="match status" value="1"/>
</dbReference>
<dbReference type="InterPro" id="IPR014729">
    <property type="entry name" value="Rossmann-like_a/b/a_fold"/>
</dbReference>
<evidence type="ECO:0000313" key="13">
    <source>
        <dbReference type="Proteomes" id="UP000281813"/>
    </source>
</evidence>
<reference evidence="12 13" key="1">
    <citation type="journal article" date="2015" name="Antonie Van Leeuwenhoek">
        <title>Oceanobacillus bengalensis sp. nov., a bacterium isolated from seawater of the Bay of Bengal.</title>
        <authorList>
            <person name="Yongchang O."/>
            <person name="Xiang W."/>
            <person name="Wang G."/>
        </authorList>
    </citation>
    <scope>NUCLEOTIDE SEQUENCE [LARGE SCALE GENOMIC DNA]</scope>
    <source>
        <strain evidence="12 13">MCCC 1K00260</strain>
    </source>
</reference>
<dbReference type="InterPro" id="IPR004821">
    <property type="entry name" value="Cyt_trans-like"/>
</dbReference>
<dbReference type="SUPFAM" id="SSF52374">
    <property type="entry name" value="Nucleotidylyl transferase"/>
    <property type="match status" value="1"/>
</dbReference>
<keyword evidence="3 10" id="KW-0662">Pyridine nucleotide biosynthesis</keyword>
<dbReference type="RefSeq" id="WP_121128515.1">
    <property type="nucleotide sequence ID" value="NZ_JBHUFK010000023.1"/>
</dbReference>
<keyword evidence="7 10" id="KW-0067">ATP-binding</keyword>
<dbReference type="FunFam" id="3.40.50.620:FF:000079">
    <property type="entry name" value="Probable nicotinate-nucleotide adenylyltransferase"/>
    <property type="match status" value="1"/>
</dbReference>
<dbReference type="GO" id="GO:0004515">
    <property type="term" value="F:nicotinate-nucleotide adenylyltransferase activity"/>
    <property type="evidence" value="ECO:0007669"/>
    <property type="project" value="UniProtKB-UniRule"/>
</dbReference>
<dbReference type="PANTHER" id="PTHR39321">
    <property type="entry name" value="NICOTINATE-NUCLEOTIDE ADENYLYLTRANSFERASE-RELATED"/>
    <property type="match status" value="1"/>
</dbReference>
<keyword evidence="5 10" id="KW-0548">Nucleotidyltransferase</keyword>
<dbReference type="InterPro" id="IPR005248">
    <property type="entry name" value="NadD/NMNAT"/>
</dbReference>
<dbReference type="NCBIfam" id="TIGR00125">
    <property type="entry name" value="cyt_tran_rel"/>
    <property type="match status" value="1"/>
</dbReference>
<dbReference type="EC" id="2.7.7.18" evidence="10"/>
<proteinExistence type="inferred from homology"/>
<keyword evidence="6 10" id="KW-0547">Nucleotide-binding</keyword>
<gene>
    <name evidence="10" type="primary">nadD</name>
    <name evidence="12" type="ORF">D8M05_03040</name>
</gene>
<keyword evidence="8 10" id="KW-0520">NAD</keyword>
<evidence type="ECO:0000259" key="11">
    <source>
        <dbReference type="Pfam" id="PF01467"/>
    </source>
</evidence>
<comment type="catalytic activity">
    <reaction evidence="9 10">
        <text>nicotinate beta-D-ribonucleotide + ATP + H(+) = deamido-NAD(+) + diphosphate</text>
        <dbReference type="Rhea" id="RHEA:22860"/>
        <dbReference type="ChEBI" id="CHEBI:15378"/>
        <dbReference type="ChEBI" id="CHEBI:30616"/>
        <dbReference type="ChEBI" id="CHEBI:33019"/>
        <dbReference type="ChEBI" id="CHEBI:57502"/>
        <dbReference type="ChEBI" id="CHEBI:58437"/>
        <dbReference type="EC" id="2.7.7.18"/>
    </reaction>
</comment>
<evidence type="ECO:0000256" key="9">
    <source>
        <dbReference type="ARBA" id="ARBA00048721"/>
    </source>
</evidence>
<organism evidence="12 13">
    <name type="scientific">Oceanobacillus bengalensis</name>
    <dbReference type="NCBI Taxonomy" id="1435466"/>
    <lineage>
        <taxon>Bacteria</taxon>
        <taxon>Bacillati</taxon>
        <taxon>Bacillota</taxon>
        <taxon>Bacilli</taxon>
        <taxon>Bacillales</taxon>
        <taxon>Bacillaceae</taxon>
        <taxon>Oceanobacillus</taxon>
    </lineage>
</organism>
<accession>A0A494Z788</accession>
<dbReference type="NCBIfam" id="NF000840">
    <property type="entry name" value="PRK00071.1-3"/>
    <property type="match status" value="1"/>
</dbReference>
<dbReference type="PANTHER" id="PTHR39321:SF3">
    <property type="entry name" value="PHOSPHOPANTETHEINE ADENYLYLTRANSFERASE"/>
    <property type="match status" value="1"/>
</dbReference>
<sequence>MKRIGILGGTFDPPHLGHLLIAEEVRVSLGLEEIWFIPTYTPPHKDYSKTSAQHRLKMLDIATSSNDYFKVNTIEIERSGKSYTLDTMKELRKNFPENQFYFIIGADMVEYLPHWYKIEELVELVQFVGVKRAGYGLETDYPITEVDIPMIDISSSMLRNRLRNDKPTKYIVPEEVILYIREKGLYEKRERN</sequence>
<evidence type="ECO:0000313" key="12">
    <source>
        <dbReference type="EMBL" id="RKQ17876.1"/>
    </source>
</evidence>
<evidence type="ECO:0000256" key="5">
    <source>
        <dbReference type="ARBA" id="ARBA00022695"/>
    </source>
</evidence>
<evidence type="ECO:0000256" key="4">
    <source>
        <dbReference type="ARBA" id="ARBA00022679"/>
    </source>
</evidence>
<name>A0A494Z788_9BACI</name>
<dbReference type="GO" id="GO:0005524">
    <property type="term" value="F:ATP binding"/>
    <property type="evidence" value="ECO:0007669"/>
    <property type="project" value="UniProtKB-KW"/>
</dbReference>
<keyword evidence="13" id="KW-1185">Reference proteome</keyword>
<dbReference type="GO" id="GO:0009435">
    <property type="term" value="P:NAD+ biosynthetic process"/>
    <property type="evidence" value="ECO:0007669"/>
    <property type="project" value="UniProtKB-UniRule"/>
</dbReference>
<dbReference type="NCBIfam" id="TIGR00482">
    <property type="entry name" value="nicotinate (nicotinamide) nucleotide adenylyltransferase"/>
    <property type="match status" value="1"/>
</dbReference>
<evidence type="ECO:0000256" key="3">
    <source>
        <dbReference type="ARBA" id="ARBA00022642"/>
    </source>
</evidence>
<dbReference type="UniPathway" id="UPA00253">
    <property type="reaction ID" value="UER00332"/>
</dbReference>